<dbReference type="InterPro" id="IPR014001">
    <property type="entry name" value="Helicase_ATP-bd"/>
</dbReference>
<dbReference type="SMART" id="SM00382">
    <property type="entry name" value="AAA"/>
    <property type="match status" value="1"/>
</dbReference>
<name>A0A1H5ZUN8_9PSEU</name>
<evidence type="ECO:0000259" key="2">
    <source>
        <dbReference type="PROSITE" id="PS51192"/>
    </source>
</evidence>
<reference evidence="3" key="2">
    <citation type="submission" date="2016-10" db="EMBL/GenBank/DDBJ databases">
        <authorList>
            <person name="de Groot N.N."/>
        </authorList>
    </citation>
    <scope>NUCLEOTIDE SEQUENCE [LARGE SCALE GENOMIC DNA]</scope>
    <source>
        <strain evidence="3">ATCC 20501</strain>
    </source>
</reference>
<dbReference type="Gene3D" id="3.40.50.300">
    <property type="entry name" value="P-loop containing nucleotide triphosphate hydrolases"/>
    <property type="match status" value="2"/>
</dbReference>
<keyword evidence="1" id="KW-1133">Transmembrane helix</keyword>
<evidence type="ECO:0000313" key="3">
    <source>
        <dbReference type="EMBL" id="SEG39872.1"/>
    </source>
</evidence>
<dbReference type="PANTHER" id="PTHR47396">
    <property type="entry name" value="TYPE I RESTRICTION ENZYME ECOKI R PROTEIN"/>
    <property type="match status" value="1"/>
</dbReference>
<dbReference type="SMART" id="SM00487">
    <property type="entry name" value="DEXDc"/>
    <property type="match status" value="1"/>
</dbReference>
<dbReference type="GO" id="GO:0016787">
    <property type="term" value="F:hydrolase activity"/>
    <property type="evidence" value="ECO:0007669"/>
    <property type="project" value="InterPro"/>
</dbReference>
<dbReference type="EMBL" id="FOME01000009">
    <property type="protein sequence ID" value="SFE14437.1"/>
    <property type="molecule type" value="Genomic_DNA"/>
</dbReference>
<sequence>MTGWSGLAPAFTWRKSQQHLLGLCSHVTDRRWHLCAPPGSGKTLIGLELARRLGERTLVLSPTTAIRDQWRSSVALFGGDPGTFARTDLDGPAQLHSVTYQLLGNPGAAEQELREAARRLWTAEVAAEIGAEAAAERISTVERDDPARAKRELNRHVRALRRSLSTGEHAGLRPEQLLGPGPAALIDRIAGMGIGCLVLDECHHLLDWWALVVNALVERLEAVAVIGLTATLPDPDTAREKLNYAGLLGPVDAELHLAAMVAEGGVAPWRDGVRVAELEPSEAAFLDTWSDSFAAELDAVLLEDAFITWAVAHIESAAADSRERVTAAWDHFWDRDPLLAAAVARWWSARGMALPAGFDPPAEADAGAPLSLDDRLLLADAWLHAPDGAVPPPAREELTRILRRHGVAVTAAGLRWTRSTADIVCSRSLAKGRAAGEILAREAAVRGDRMRALVAVERDRATSPPAALRAYLGTDAGTAARVLAAVCEAGEVVQRGVICVTGRGAWCDALGADRIQRAINLSTTDGRWVDSRGCDIPAAVELVGRGAAWEPAHWLRAARAALEDGAAHTLVATRGLVGEGWNYPGLNVLVDLTEVASPTATTQLRGRALRIDPDAPHEVASLWDVVIAHPTAHGDWSRFRRRHARWWGPDGDGGIVTGARKVHPRAADATPPPAHQHAAINAESAALVADRAGTLRDWANVAADGVATSELRFAPRRRRRAVRIRRRGWRRAGAGTAALGSAATAAASVAAQLPTAVALAGAVGAAAGLLAVFARGRTRSQQQTAGLLGEAVAAGLAASGQPGLRRAAVTTTSTDDGVTALISGVDDDAAQLWADAFEEAMGPLGTPRWLIATEHRAWRVPRPASTTKAQATAFATAFSRYVPGTRLIRAGTPEATELTLRAARERPHQIVRTLRWRNPR</sequence>
<evidence type="ECO:0000313" key="4">
    <source>
        <dbReference type="EMBL" id="SFE14437.1"/>
    </source>
</evidence>
<keyword evidence="1" id="KW-0812">Transmembrane</keyword>
<accession>A0A1H5ZUN8</accession>
<protein>
    <submittedName>
        <fullName evidence="3">Type III restriction enzyme, res subunit</fullName>
    </submittedName>
</protein>
<feature type="domain" description="Helicase ATP-binding" evidence="2">
    <location>
        <begin position="23"/>
        <end position="250"/>
    </location>
</feature>
<keyword evidence="1" id="KW-0472">Membrane</keyword>
<dbReference type="PANTHER" id="PTHR47396:SF1">
    <property type="entry name" value="ATP-DEPENDENT HELICASE IRC3-RELATED"/>
    <property type="match status" value="1"/>
</dbReference>
<dbReference type="Pfam" id="PF04851">
    <property type="entry name" value="ResIII"/>
    <property type="match status" value="1"/>
</dbReference>
<dbReference type="InterPro" id="IPR003593">
    <property type="entry name" value="AAA+_ATPase"/>
</dbReference>
<evidence type="ECO:0000313" key="5">
    <source>
        <dbReference type="Proteomes" id="UP000199690"/>
    </source>
</evidence>
<dbReference type="GO" id="GO:0003677">
    <property type="term" value="F:DNA binding"/>
    <property type="evidence" value="ECO:0007669"/>
    <property type="project" value="InterPro"/>
</dbReference>
<proteinExistence type="predicted"/>
<dbReference type="RefSeq" id="WP_093355443.1">
    <property type="nucleotide sequence ID" value="NZ_FNVB01000003.1"/>
</dbReference>
<feature type="transmembrane region" description="Helical" evidence="1">
    <location>
        <begin position="756"/>
        <end position="774"/>
    </location>
</feature>
<dbReference type="Proteomes" id="UP000236729">
    <property type="component" value="Unassembled WGS sequence"/>
</dbReference>
<dbReference type="CDD" id="cd18785">
    <property type="entry name" value="SF2_C"/>
    <property type="match status" value="1"/>
</dbReference>
<dbReference type="EMBL" id="FNVB01000003">
    <property type="protein sequence ID" value="SEG39872.1"/>
    <property type="molecule type" value="Genomic_DNA"/>
</dbReference>
<dbReference type="PROSITE" id="PS51192">
    <property type="entry name" value="HELICASE_ATP_BIND_1"/>
    <property type="match status" value="1"/>
</dbReference>
<dbReference type="AlphaFoldDB" id="A0A1H5ZUN8"/>
<keyword evidence="5" id="KW-1185">Reference proteome</keyword>
<dbReference type="GO" id="GO:0005524">
    <property type="term" value="F:ATP binding"/>
    <property type="evidence" value="ECO:0007669"/>
    <property type="project" value="InterPro"/>
</dbReference>
<dbReference type="InterPro" id="IPR027417">
    <property type="entry name" value="P-loop_NTPase"/>
</dbReference>
<dbReference type="InterPro" id="IPR006935">
    <property type="entry name" value="Helicase/UvrB_N"/>
</dbReference>
<dbReference type="Proteomes" id="UP000199690">
    <property type="component" value="Unassembled WGS sequence"/>
</dbReference>
<reference evidence="5 6" key="1">
    <citation type="submission" date="2016-10" db="EMBL/GenBank/DDBJ databases">
        <authorList>
            <person name="Varghese N."/>
            <person name="Submissions S."/>
        </authorList>
    </citation>
    <scope>NUCLEOTIDE SEQUENCE [LARGE SCALE GENOMIC DNA]</scope>
    <source>
        <strain evidence="6">ATCC 20501</strain>
        <strain evidence="4 5">CGMCC 4.3529</strain>
    </source>
</reference>
<gene>
    <name evidence="3" type="ORF">SAMN02982929_02000</name>
    <name evidence="4" type="ORF">SAMN05216506_10961</name>
</gene>
<dbReference type="InterPro" id="IPR050742">
    <property type="entry name" value="Helicase_Restrict-Modif_Enz"/>
</dbReference>
<evidence type="ECO:0000313" key="6">
    <source>
        <dbReference type="Proteomes" id="UP000236729"/>
    </source>
</evidence>
<evidence type="ECO:0000256" key="1">
    <source>
        <dbReference type="SAM" id="Phobius"/>
    </source>
</evidence>
<accession>A0A1I1Y475</accession>
<organism evidence="3 6">
    <name type="scientific">Saccharopolyspora kobensis</name>
    <dbReference type="NCBI Taxonomy" id="146035"/>
    <lineage>
        <taxon>Bacteria</taxon>
        <taxon>Bacillati</taxon>
        <taxon>Actinomycetota</taxon>
        <taxon>Actinomycetes</taxon>
        <taxon>Pseudonocardiales</taxon>
        <taxon>Pseudonocardiaceae</taxon>
        <taxon>Saccharopolyspora</taxon>
    </lineage>
</organism>
<dbReference type="GO" id="GO:0005829">
    <property type="term" value="C:cytosol"/>
    <property type="evidence" value="ECO:0007669"/>
    <property type="project" value="TreeGrafter"/>
</dbReference>
<dbReference type="SUPFAM" id="SSF52540">
    <property type="entry name" value="P-loop containing nucleoside triphosphate hydrolases"/>
    <property type="match status" value="2"/>
</dbReference>